<dbReference type="Proteomes" id="UP000772812">
    <property type="component" value="Unassembled WGS sequence"/>
</dbReference>
<reference evidence="2 3" key="1">
    <citation type="journal article" date="2021" name="Syst. Appl. Microbiol.">
        <title>Persephonella atlantica sp. nov.: How to adapt to physico-chemical gradients in high temperature hydrothermal habitats.</title>
        <authorList>
            <person name="Francois D.X."/>
            <person name="Godfroy A."/>
            <person name="Mathien C."/>
            <person name="Aube J."/>
            <person name="Cathalot C."/>
            <person name="Lesongeur F."/>
            <person name="L'Haridon S."/>
            <person name="Philippon X."/>
            <person name="Roussel E.G."/>
        </authorList>
    </citation>
    <scope>NUCLEOTIDE SEQUENCE [LARGE SCALE GENOMIC DNA]</scope>
    <source>
        <strain evidence="2 3">MO1340</strain>
    </source>
</reference>
<dbReference type="PANTHER" id="PTHR35458">
    <property type="entry name" value="SLR0755 PROTEIN"/>
    <property type="match status" value="1"/>
</dbReference>
<evidence type="ECO:0000313" key="2">
    <source>
        <dbReference type="EMBL" id="MBK3332906.1"/>
    </source>
</evidence>
<sequence>MIGIFRKRKEVKIIHRYINERVAVFIDGGNMFHATNALKLKINYRRLVEILRKDRWLLRAYFYTGIPSGDLPKEVREQLRRQQGFLNELQNAGIKVKTIPLKKTPEGYIEKGIDILIATDMISLAYKDAYDTAILVSGDSDFIPVVEKVQEIGKRVENASFKKTSSYELRKVCDEFVLLDNIKHRFTTPLIPPKKEEEKSFVQKMKEFLKNIFGVKR</sequence>
<dbReference type="Gene3D" id="3.40.50.1010">
    <property type="entry name" value="5'-nuclease"/>
    <property type="match status" value="1"/>
</dbReference>
<keyword evidence="3" id="KW-1185">Reference proteome</keyword>
<dbReference type="CDD" id="cd10911">
    <property type="entry name" value="PIN_LabA"/>
    <property type="match status" value="1"/>
</dbReference>
<evidence type="ECO:0000313" key="3">
    <source>
        <dbReference type="Proteomes" id="UP000772812"/>
    </source>
</evidence>
<dbReference type="InterPro" id="IPR047140">
    <property type="entry name" value="LabA"/>
</dbReference>
<dbReference type="EMBL" id="JAACYA010000002">
    <property type="protein sequence ID" value="MBK3332906.1"/>
    <property type="molecule type" value="Genomic_DNA"/>
</dbReference>
<name>A0ABS1GJ41_9AQUI</name>
<proteinExistence type="predicted"/>
<dbReference type="PANTHER" id="PTHR35458:SF8">
    <property type="entry name" value="SLR0650 PROTEIN"/>
    <property type="match status" value="1"/>
</dbReference>
<dbReference type="RefSeq" id="WP_200674309.1">
    <property type="nucleotide sequence ID" value="NZ_JAACYA010000002.1"/>
</dbReference>
<gene>
    <name evidence="2" type="ORF">GWK41_07475</name>
</gene>
<feature type="domain" description="NYN" evidence="1">
    <location>
        <begin position="21"/>
        <end position="179"/>
    </location>
</feature>
<organism evidence="2 3">
    <name type="scientific">Persephonella atlantica</name>
    <dbReference type="NCBI Taxonomy" id="2699429"/>
    <lineage>
        <taxon>Bacteria</taxon>
        <taxon>Pseudomonadati</taxon>
        <taxon>Aquificota</taxon>
        <taxon>Aquificia</taxon>
        <taxon>Aquificales</taxon>
        <taxon>Hydrogenothermaceae</taxon>
        <taxon>Persephonella</taxon>
    </lineage>
</organism>
<dbReference type="Pfam" id="PF01936">
    <property type="entry name" value="NYN"/>
    <property type="match status" value="1"/>
</dbReference>
<comment type="caution">
    <text evidence="2">The sequence shown here is derived from an EMBL/GenBank/DDBJ whole genome shotgun (WGS) entry which is preliminary data.</text>
</comment>
<protein>
    <submittedName>
        <fullName evidence="2">NYN domain-containing protein</fullName>
    </submittedName>
</protein>
<accession>A0ABS1GJ41</accession>
<dbReference type="InterPro" id="IPR021139">
    <property type="entry name" value="NYN"/>
</dbReference>
<evidence type="ECO:0000259" key="1">
    <source>
        <dbReference type="Pfam" id="PF01936"/>
    </source>
</evidence>